<dbReference type="PROSITE" id="PS00903">
    <property type="entry name" value="CYT_DCMP_DEAMINASES_1"/>
    <property type="match status" value="1"/>
</dbReference>
<dbReference type="RefSeq" id="NP_001139516.3">
    <property type="nucleotide sequence ID" value="NM_001146044.4"/>
</dbReference>
<dbReference type="InterPro" id="IPR016193">
    <property type="entry name" value="Cytidine_deaminase-like"/>
</dbReference>
<dbReference type="PROSITE" id="PS51747">
    <property type="entry name" value="CYT_DCMP_DEAMINASES_2"/>
    <property type="match status" value="1"/>
</dbReference>
<dbReference type="RefSeq" id="XP_046759141.1">
    <property type="nucleotide sequence ID" value="XM_046903185.1"/>
</dbReference>
<evidence type="ECO:0007829" key="18">
    <source>
        <dbReference type="PeptideAtlas" id="A0A8V0ZG12"/>
    </source>
</evidence>
<dbReference type="GO" id="GO:0001882">
    <property type="term" value="F:nucleoside binding"/>
    <property type="evidence" value="ECO:0007669"/>
    <property type="project" value="Ensembl"/>
</dbReference>
<dbReference type="GeneID" id="771849"/>
<dbReference type="RefSeq" id="XP_046759142.1">
    <property type="nucleotide sequence ID" value="XM_046903186.1"/>
</dbReference>
<dbReference type="GO" id="GO:0008270">
    <property type="term" value="F:zinc ion binding"/>
    <property type="evidence" value="ECO:0000318"/>
    <property type="project" value="GO_Central"/>
</dbReference>
<evidence type="ECO:0000256" key="8">
    <source>
        <dbReference type="ARBA" id="ARBA00032005"/>
    </source>
</evidence>
<name>A0A8V0ZG12_CHICK</name>
<feature type="binding site" evidence="11">
    <location>
        <begin position="101"/>
        <end position="107"/>
    </location>
    <ligand>
        <name>substrate</name>
    </ligand>
</feature>
<evidence type="ECO:0000256" key="3">
    <source>
        <dbReference type="ARBA" id="ARBA00006576"/>
    </source>
</evidence>
<dbReference type="EC" id="3.5.4.5" evidence="4 13"/>
<gene>
    <name evidence="16" type="primary">CDA</name>
</gene>
<accession>A0A8V0ZG12</accession>
<dbReference type="CDD" id="cd01283">
    <property type="entry name" value="cytidine_deaminase"/>
    <property type="match status" value="1"/>
</dbReference>
<evidence type="ECO:0000256" key="10">
    <source>
        <dbReference type="PIRSR" id="PIRSR606262-1"/>
    </source>
</evidence>
<keyword evidence="7 12" id="KW-0862">Zinc</keyword>
<feature type="binding site" evidence="12">
    <location>
        <position position="112"/>
    </location>
    <ligand>
        <name>Zn(2+)</name>
        <dbReference type="ChEBI" id="CHEBI:29105"/>
        <note>catalytic</note>
    </ligand>
</feature>
<evidence type="ECO:0000256" key="11">
    <source>
        <dbReference type="PIRSR" id="PIRSR606262-2"/>
    </source>
</evidence>
<evidence type="ECO:0000256" key="9">
    <source>
        <dbReference type="ARBA" id="ARBA00049558"/>
    </source>
</evidence>
<dbReference type="FunFam" id="3.40.140.10:FF:000008">
    <property type="entry name" value="Cytidine deaminase"/>
    <property type="match status" value="1"/>
</dbReference>
<evidence type="ECO:0000313" key="17">
    <source>
        <dbReference type="Proteomes" id="UP000000539"/>
    </source>
</evidence>
<dbReference type="GeneTree" id="ENSGT00390000000911"/>
<dbReference type="SUPFAM" id="SSF53927">
    <property type="entry name" value="Cytidine deaminase-like"/>
    <property type="match status" value="1"/>
</dbReference>
<feature type="binding site" evidence="12">
    <location>
        <position position="145"/>
    </location>
    <ligand>
        <name>Zn(2+)</name>
        <dbReference type="ChEBI" id="CHEBI:29105"/>
        <note>catalytic</note>
    </ligand>
</feature>
<feature type="binding site" evidence="12">
    <location>
        <position position="148"/>
    </location>
    <ligand>
        <name>Zn(2+)</name>
        <dbReference type="ChEBI" id="CHEBI:29105"/>
        <note>catalytic</note>
    </ligand>
</feature>
<evidence type="ECO:0000256" key="2">
    <source>
        <dbReference type="ARBA" id="ARBA00003949"/>
    </source>
</evidence>
<keyword evidence="5 12" id="KW-0479">Metal-binding</keyword>
<dbReference type="InterPro" id="IPR016192">
    <property type="entry name" value="APOBEC/CMP_deaminase_Zn-bd"/>
</dbReference>
<keyword evidence="6 13" id="KW-0378">Hydrolase</keyword>
<dbReference type="KEGG" id="gga:771849"/>
<dbReference type="InterPro" id="IPR050202">
    <property type="entry name" value="Cyt/Deoxycyt_deaminase"/>
</dbReference>
<evidence type="ECO:0000313" key="16">
    <source>
        <dbReference type="Ensembl" id="ENSGALP00010029769.1"/>
    </source>
</evidence>
<proteinExistence type="evidence at protein level"/>
<protein>
    <recommendedName>
        <fullName evidence="4 13">Cytidine deaminase</fullName>
        <ecNumber evidence="4 13">3.5.4.5</ecNumber>
    </recommendedName>
    <alternativeName>
        <fullName evidence="8 13">Cytidine aminohydrolase</fullName>
    </alternativeName>
</protein>
<dbReference type="Gene3D" id="3.40.140.10">
    <property type="entry name" value="Cytidine Deaminase, domain 2"/>
    <property type="match status" value="1"/>
</dbReference>
<dbReference type="SMR" id="A0A8V0ZG12"/>
<dbReference type="NCBIfam" id="NF004064">
    <property type="entry name" value="PRK05578.1"/>
    <property type="match status" value="1"/>
</dbReference>
<dbReference type="Pfam" id="PF00383">
    <property type="entry name" value="dCMP_cyt_deam_1"/>
    <property type="match status" value="1"/>
</dbReference>
<dbReference type="AlphaFoldDB" id="A0A8V0ZG12"/>
<evidence type="ECO:0000256" key="6">
    <source>
        <dbReference type="ARBA" id="ARBA00022801"/>
    </source>
</evidence>
<keyword evidence="18" id="KW-1267">Proteomics identification</keyword>
<feature type="compositionally biased region" description="Basic and acidic residues" evidence="14">
    <location>
        <begin position="1"/>
        <end position="11"/>
    </location>
</feature>
<dbReference type="CTD" id="978"/>
<dbReference type="InterPro" id="IPR002125">
    <property type="entry name" value="CMP_dCMP_dom"/>
</dbReference>
<keyword evidence="17" id="KW-1185">Reference proteome</keyword>
<evidence type="ECO:0000256" key="4">
    <source>
        <dbReference type="ARBA" id="ARBA00012783"/>
    </source>
</evidence>
<feature type="region of interest" description="Disordered" evidence="14">
    <location>
        <begin position="1"/>
        <end position="25"/>
    </location>
</feature>
<dbReference type="NCBIfam" id="TIGR01354">
    <property type="entry name" value="cyt_deam_tetra"/>
    <property type="match status" value="1"/>
</dbReference>
<feature type="domain" description="CMP/dCMP-type deaminase" evidence="15">
    <location>
        <begin position="60"/>
        <end position="186"/>
    </location>
</feature>
<dbReference type="OMA" id="MEAKTHA"/>
<comment type="function">
    <text evidence="2 13">This enzyme scavenges exogenous and endogenous cytidine and 2'-deoxycytidine for UMP synthesis.</text>
</comment>
<evidence type="ECO:0000256" key="5">
    <source>
        <dbReference type="ARBA" id="ARBA00022723"/>
    </source>
</evidence>
<comment type="catalytic activity">
    <reaction evidence="13">
        <text>2'-deoxycytidine + H2O + H(+) = 2'-deoxyuridine + NH4(+)</text>
        <dbReference type="Rhea" id="RHEA:13433"/>
        <dbReference type="ChEBI" id="CHEBI:15377"/>
        <dbReference type="ChEBI" id="CHEBI:15378"/>
        <dbReference type="ChEBI" id="CHEBI:15698"/>
        <dbReference type="ChEBI" id="CHEBI:16450"/>
        <dbReference type="ChEBI" id="CHEBI:28938"/>
        <dbReference type="EC" id="3.5.4.5"/>
    </reaction>
</comment>
<comment type="cofactor">
    <cofactor evidence="1 12 13">
        <name>Zn(2+)</name>
        <dbReference type="ChEBI" id="CHEBI:29105"/>
    </cofactor>
</comment>
<reference evidence="16" key="2">
    <citation type="submission" date="2025-08" db="UniProtKB">
        <authorList>
            <consortium name="Ensembl"/>
        </authorList>
    </citation>
    <scope>IDENTIFICATION</scope>
    <source>
        <strain evidence="16">broiler</strain>
    </source>
</reference>
<dbReference type="PANTHER" id="PTHR11644:SF2">
    <property type="entry name" value="CYTIDINE DEAMINASE"/>
    <property type="match status" value="1"/>
</dbReference>
<dbReference type="Proteomes" id="UP000000539">
    <property type="component" value="Chromosome 21"/>
</dbReference>
<reference evidence="16" key="3">
    <citation type="submission" date="2025-09" db="UniProtKB">
        <authorList>
            <consortium name="Ensembl"/>
        </authorList>
    </citation>
    <scope>IDENTIFICATION</scope>
    <source>
        <strain evidence="16">broiler</strain>
    </source>
</reference>
<organism evidence="16 17">
    <name type="scientific">Gallus gallus</name>
    <name type="common">Chicken</name>
    <dbReference type="NCBI Taxonomy" id="9031"/>
    <lineage>
        <taxon>Eukaryota</taxon>
        <taxon>Metazoa</taxon>
        <taxon>Chordata</taxon>
        <taxon>Craniata</taxon>
        <taxon>Vertebrata</taxon>
        <taxon>Euteleostomi</taxon>
        <taxon>Archelosauria</taxon>
        <taxon>Archosauria</taxon>
        <taxon>Dinosauria</taxon>
        <taxon>Saurischia</taxon>
        <taxon>Theropoda</taxon>
        <taxon>Coelurosauria</taxon>
        <taxon>Aves</taxon>
        <taxon>Neognathae</taxon>
        <taxon>Galloanserae</taxon>
        <taxon>Galliformes</taxon>
        <taxon>Phasianidae</taxon>
        <taxon>Phasianinae</taxon>
        <taxon>Gallus</taxon>
    </lineage>
</organism>
<reference evidence="16" key="1">
    <citation type="submission" date="2020-11" db="EMBL/GenBank/DDBJ databases">
        <title>Gallus gallus (Chicken) genome, bGalGal1, GRCg7b, maternal haplotype autosomes + Z &amp; W.</title>
        <authorList>
            <person name="Warren W."/>
            <person name="Formenti G."/>
            <person name="Fedrigo O."/>
            <person name="Haase B."/>
            <person name="Mountcastle J."/>
            <person name="Balacco J."/>
            <person name="Tracey A."/>
            <person name="Schneider V."/>
            <person name="Okimoto R."/>
            <person name="Cheng H."/>
            <person name="Hawken R."/>
            <person name="Howe K."/>
            <person name="Jarvis E.D."/>
        </authorList>
    </citation>
    <scope>NUCLEOTIDE SEQUENCE [LARGE SCALE GENOMIC DNA]</scope>
    <source>
        <strain evidence="16">Broiler</strain>
    </source>
</reference>
<comment type="catalytic activity">
    <reaction evidence="9 13">
        <text>cytidine + H2O + H(+) = uridine + NH4(+)</text>
        <dbReference type="Rhea" id="RHEA:16069"/>
        <dbReference type="ChEBI" id="CHEBI:15377"/>
        <dbReference type="ChEBI" id="CHEBI:15378"/>
        <dbReference type="ChEBI" id="CHEBI:16704"/>
        <dbReference type="ChEBI" id="CHEBI:17562"/>
        <dbReference type="ChEBI" id="CHEBI:28938"/>
        <dbReference type="EC" id="3.5.4.5"/>
    </reaction>
</comment>
<evidence type="ECO:0000256" key="7">
    <source>
        <dbReference type="ARBA" id="ARBA00022833"/>
    </source>
</evidence>
<evidence type="ECO:0000256" key="12">
    <source>
        <dbReference type="PIRSR" id="PIRSR606262-3"/>
    </source>
</evidence>
<dbReference type="PANTHER" id="PTHR11644">
    <property type="entry name" value="CYTIDINE DEAMINASE"/>
    <property type="match status" value="1"/>
</dbReference>
<dbReference type="GO" id="GO:0004126">
    <property type="term" value="F:cytidine deaminase activity"/>
    <property type="evidence" value="ECO:0000318"/>
    <property type="project" value="GO_Central"/>
</dbReference>
<dbReference type="RefSeq" id="XP_024998327.2">
    <property type="nucleotide sequence ID" value="XM_025142559.3"/>
</dbReference>
<dbReference type="InterPro" id="IPR006262">
    <property type="entry name" value="Cyt_deam_tetra"/>
</dbReference>
<dbReference type="GO" id="GO:0042803">
    <property type="term" value="F:protein homodimerization activity"/>
    <property type="evidence" value="ECO:0007669"/>
    <property type="project" value="Ensembl"/>
</dbReference>
<evidence type="ECO:0000256" key="13">
    <source>
        <dbReference type="RuleBase" id="RU364006"/>
    </source>
</evidence>
<feature type="active site" description="Proton donor" evidence="10">
    <location>
        <position position="114"/>
    </location>
</feature>
<dbReference type="GO" id="GO:0005829">
    <property type="term" value="C:cytosol"/>
    <property type="evidence" value="ECO:0000318"/>
    <property type="project" value="GO_Central"/>
</dbReference>
<comment type="similarity">
    <text evidence="3 13">Belongs to the cytidine and deoxycytidylate deaminase family.</text>
</comment>
<dbReference type="Ensembl" id="ENSGALT00010050431.1">
    <property type="protein sequence ID" value="ENSGALP00010029769.1"/>
    <property type="gene ID" value="ENSGALG00010020861.1"/>
</dbReference>
<sequence length="191" mass="20798">MRKQTQRELNPHPDPNTSRLGMMPGARVGRYPDGALRSGKYLTTSASSCGAGSAGMEGSECLQLLLRRCREAKDCAYCPYSRFPVGAALLTVGGEIFSGCNVENACYSLGVCAERIAIQKAISEGHTRFRAMAIASDMSDFITPCGACRQVMREFGTDWDLYLTKPDGTYIVKTLQELLPLSFGPEDLHKA</sequence>
<dbReference type="FunCoup" id="A0A8V0ZG12">
    <property type="interactions" value="6"/>
</dbReference>
<evidence type="ECO:0000256" key="1">
    <source>
        <dbReference type="ARBA" id="ARBA00001947"/>
    </source>
</evidence>
<dbReference type="GO" id="GO:0044206">
    <property type="term" value="P:UMP salvage"/>
    <property type="evidence" value="ECO:0007669"/>
    <property type="project" value="Ensembl"/>
</dbReference>
<evidence type="ECO:0000259" key="15">
    <source>
        <dbReference type="PROSITE" id="PS51747"/>
    </source>
</evidence>
<evidence type="ECO:0000256" key="14">
    <source>
        <dbReference type="SAM" id="MobiDB-lite"/>
    </source>
</evidence>